<dbReference type="SMART" id="SM00116">
    <property type="entry name" value="CBS"/>
    <property type="match status" value="4"/>
</dbReference>
<feature type="domain" description="CBS" evidence="2">
    <location>
        <begin position="224"/>
        <end position="281"/>
    </location>
</feature>
<accession>A0A644SX06</accession>
<evidence type="ECO:0000313" key="3">
    <source>
        <dbReference type="EMBL" id="MPL58232.1"/>
    </source>
</evidence>
<organism evidence="3">
    <name type="scientific">bioreactor metagenome</name>
    <dbReference type="NCBI Taxonomy" id="1076179"/>
    <lineage>
        <taxon>unclassified sequences</taxon>
        <taxon>metagenomes</taxon>
        <taxon>ecological metagenomes</taxon>
    </lineage>
</organism>
<feature type="domain" description="CBS" evidence="2">
    <location>
        <begin position="87"/>
        <end position="144"/>
    </location>
</feature>
<dbReference type="PANTHER" id="PTHR48108:SF26">
    <property type="entry name" value="CBS DOMAIN-CONTAINING PROTEIN DDB_G0289609"/>
    <property type="match status" value="1"/>
</dbReference>
<feature type="domain" description="CBS" evidence="2">
    <location>
        <begin position="14"/>
        <end position="79"/>
    </location>
</feature>
<dbReference type="SUPFAM" id="SSF54631">
    <property type="entry name" value="CBS-domain pair"/>
    <property type="match status" value="2"/>
</dbReference>
<comment type="caution">
    <text evidence="3">The sequence shown here is derived from an EMBL/GenBank/DDBJ whole genome shotgun (WGS) entry which is preliminary data.</text>
</comment>
<dbReference type="InterPro" id="IPR046342">
    <property type="entry name" value="CBS_dom_sf"/>
</dbReference>
<dbReference type="Pfam" id="PF00571">
    <property type="entry name" value="CBS"/>
    <property type="match status" value="4"/>
</dbReference>
<reference evidence="3" key="1">
    <citation type="submission" date="2019-08" db="EMBL/GenBank/DDBJ databases">
        <authorList>
            <person name="Kucharzyk K."/>
            <person name="Murdoch R.W."/>
            <person name="Higgins S."/>
            <person name="Loffler F."/>
        </authorList>
    </citation>
    <scope>NUCLEOTIDE SEQUENCE</scope>
</reference>
<name>A0A644SX06_9ZZZZ</name>
<keyword evidence="3" id="KW-0560">Oxidoreductase</keyword>
<feature type="domain" description="CBS" evidence="2">
    <location>
        <begin position="150"/>
        <end position="209"/>
    </location>
</feature>
<dbReference type="InterPro" id="IPR051462">
    <property type="entry name" value="CBS_domain-containing"/>
</dbReference>
<dbReference type="InterPro" id="IPR000644">
    <property type="entry name" value="CBS_dom"/>
</dbReference>
<evidence type="ECO:0000256" key="1">
    <source>
        <dbReference type="ARBA" id="ARBA00022737"/>
    </source>
</evidence>
<keyword evidence="1" id="KW-0677">Repeat</keyword>
<dbReference type="EC" id="1.1.1.205" evidence="3"/>
<dbReference type="EMBL" id="VSSQ01000006">
    <property type="protein sequence ID" value="MPL58232.1"/>
    <property type="molecule type" value="Genomic_DNA"/>
</dbReference>
<gene>
    <name evidence="3" type="primary">guaB_3</name>
    <name evidence="3" type="ORF">SDC9_03763</name>
</gene>
<proteinExistence type="predicted"/>
<sequence length="281" mass="31086">MFYFGDKMQIKNLMSEELVTIDKDQNICDALRLMKKNKISRLPVTNVNENNEKELVGIVAEKDIATKLGSSKYGNLAPSHFHVSTVMVKDVITLEETEDIDKTAKLILEKNIGAVPITSDGDLVGIITKSDFIDTCKGKAYEKILATDIMSSEIISVSSQDRLVHARRVIMDSNIGRLLVNENNELAGILTSKDIARALTSFRKHVPDKYKQAQIKNILVEEVMSPNVERLSSESTVADIANNMLETGYNGYPIVNEDDTVVGIVTQSDLLGLIVDLELGE</sequence>
<dbReference type="AlphaFoldDB" id="A0A644SX06"/>
<dbReference type="GO" id="GO:0003938">
    <property type="term" value="F:IMP dehydrogenase activity"/>
    <property type="evidence" value="ECO:0007669"/>
    <property type="project" value="UniProtKB-EC"/>
</dbReference>
<dbReference type="PANTHER" id="PTHR48108">
    <property type="entry name" value="CBS DOMAIN-CONTAINING PROTEIN CBSX2, CHLOROPLASTIC"/>
    <property type="match status" value="1"/>
</dbReference>
<dbReference type="CDD" id="cd02205">
    <property type="entry name" value="CBS_pair_SF"/>
    <property type="match status" value="1"/>
</dbReference>
<dbReference type="Gene3D" id="3.10.580.10">
    <property type="entry name" value="CBS-domain"/>
    <property type="match status" value="2"/>
</dbReference>
<protein>
    <submittedName>
        <fullName evidence="3">Inosine-5'-monophosphate dehydrogenase</fullName>
        <ecNumber evidence="3">1.1.1.205</ecNumber>
    </submittedName>
</protein>
<dbReference type="PROSITE" id="PS51371">
    <property type="entry name" value="CBS"/>
    <property type="match status" value="4"/>
</dbReference>
<evidence type="ECO:0000259" key="2">
    <source>
        <dbReference type="PROSITE" id="PS51371"/>
    </source>
</evidence>